<dbReference type="CDD" id="cd09008">
    <property type="entry name" value="MTAN"/>
    <property type="match status" value="1"/>
</dbReference>
<feature type="chain" id="PRO_5006014188" evidence="1">
    <location>
        <begin position="20"/>
        <end position="300"/>
    </location>
</feature>
<evidence type="ECO:0000313" key="4">
    <source>
        <dbReference type="Proteomes" id="UP000056905"/>
    </source>
</evidence>
<evidence type="ECO:0000256" key="1">
    <source>
        <dbReference type="SAM" id="SignalP"/>
    </source>
</evidence>
<dbReference type="Gene3D" id="3.40.50.1580">
    <property type="entry name" value="Nucleoside phosphorylase domain"/>
    <property type="match status" value="1"/>
</dbReference>
<dbReference type="PANTHER" id="PTHR21234">
    <property type="entry name" value="PURINE NUCLEOSIDE PHOSPHORYLASE"/>
    <property type="match status" value="1"/>
</dbReference>
<reference evidence="3 4" key="1">
    <citation type="submission" date="2015-10" db="EMBL/GenBank/DDBJ databases">
        <title>Conservation of the essential genome among Caulobacter and Brevundimonas species.</title>
        <authorList>
            <person name="Scott D."/>
            <person name="Ely B."/>
        </authorList>
    </citation>
    <scope>NUCLEOTIDE SEQUENCE [LARGE SCALE GENOMIC DNA]</scope>
    <source>
        <strain evidence="3 4">CB4</strain>
    </source>
</reference>
<dbReference type="STRING" id="69395.AQ619_06125"/>
<dbReference type="Proteomes" id="UP000056905">
    <property type="component" value="Chromosome"/>
</dbReference>
<evidence type="ECO:0000259" key="2">
    <source>
        <dbReference type="Pfam" id="PF01048"/>
    </source>
</evidence>
<dbReference type="GO" id="GO:0003824">
    <property type="term" value="F:catalytic activity"/>
    <property type="evidence" value="ECO:0007669"/>
    <property type="project" value="InterPro"/>
</dbReference>
<accession>A0A0N7JHB9</accession>
<dbReference type="SUPFAM" id="SSF53167">
    <property type="entry name" value="Purine and uridine phosphorylases"/>
    <property type="match status" value="1"/>
</dbReference>
<sequence length="300" mass="31924">MRLLAALALCLIAVLPASAAERFDEAPRIAVMSAFPPELKALASATQNQKRYTAAGVTFVTGELEGKPVVLFLSGVSMVNAAMTTQLALDRFNISRIVFSGIAGGVDESLDIGDVIVADQWSQNLETAFARETESGFQLSASMRNDDLPAFGMMIPRSIMIARGDAPPERRRWFPVDKTMLETARAIAPTAPLSRCVASQCLVHAPKVVVGGNGISAPVFLDNAAYRKYARATFQARVVDMESAAVAHVAYANGAPFIAFRSLSDLAGGGDEANEMHTFLQLASDNSASVVKAFVKALPN</sequence>
<name>A0A0N7JHB9_9CAUL</name>
<dbReference type="InterPro" id="IPR035994">
    <property type="entry name" value="Nucleoside_phosphorylase_sf"/>
</dbReference>
<dbReference type="RefSeq" id="WP_062145499.1">
    <property type="nucleotide sequence ID" value="NZ_CP013002.1"/>
</dbReference>
<proteinExistence type="predicted"/>
<dbReference type="EMBL" id="CP013002">
    <property type="protein sequence ID" value="ALL12962.1"/>
    <property type="molecule type" value="Genomic_DNA"/>
</dbReference>
<feature type="signal peptide" evidence="1">
    <location>
        <begin position="1"/>
        <end position="19"/>
    </location>
</feature>
<keyword evidence="4" id="KW-1185">Reference proteome</keyword>
<feature type="domain" description="Nucleoside phosphorylase" evidence="2">
    <location>
        <begin position="28"/>
        <end position="296"/>
    </location>
</feature>
<dbReference type="KEGG" id="chq:AQ619_06125"/>
<dbReference type="OrthoDB" id="6677713at2"/>
<dbReference type="AlphaFoldDB" id="A0A0N7JHB9"/>
<evidence type="ECO:0000313" key="3">
    <source>
        <dbReference type="EMBL" id="ALL12962.1"/>
    </source>
</evidence>
<dbReference type="Pfam" id="PF01048">
    <property type="entry name" value="PNP_UDP_1"/>
    <property type="match status" value="1"/>
</dbReference>
<dbReference type="InterPro" id="IPR000845">
    <property type="entry name" value="Nucleoside_phosphorylase_d"/>
</dbReference>
<dbReference type="GO" id="GO:0009116">
    <property type="term" value="P:nucleoside metabolic process"/>
    <property type="evidence" value="ECO:0007669"/>
    <property type="project" value="InterPro"/>
</dbReference>
<keyword evidence="1" id="KW-0732">Signal</keyword>
<organism evidence="3 4">
    <name type="scientific">Caulobacter henricii</name>
    <dbReference type="NCBI Taxonomy" id="69395"/>
    <lineage>
        <taxon>Bacteria</taxon>
        <taxon>Pseudomonadati</taxon>
        <taxon>Pseudomonadota</taxon>
        <taxon>Alphaproteobacteria</taxon>
        <taxon>Caulobacterales</taxon>
        <taxon>Caulobacteraceae</taxon>
        <taxon>Caulobacter</taxon>
    </lineage>
</organism>
<gene>
    <name evidence="3" type="ORF">AQ619_06125</name>
</gene>
<dbReference type="PANTHER" id="PTHR21234:SF42">
    <property type="entry name" value="PHOSPHORYLASE SUPERFAMILY PROTEIN"/>
    <property type="match status" value="1"/>
</dbReference>
<protein>
    <submittedName>
        <fullName evidence="3">Phosphorylase</fullName>
    </submittedName>
</protein>